<proteinExistence type="predicted"/>
<dbReference type="EMBL" id="JANIEX010000980">
    <property type="protein sequence ID" value="KAJ3561601.1"/>
    <property type="molecule type" value="Genomic_DNA"/>
</dbReference>
<organism evidence="1 2">
    <name type="scientific">Leucocoprinus birnbaumii</name>
    <dbReference type="NCBI Taxonomy" id="56174"/>
    <lineage>
        <taxon>Eukaryota</taxon>
        <taxon>Fungi</taxon>
        <taxon>Dikarya</taxon>
        <taxon>Basidiomycota</taxon>
        <taxon>Agaricomycotina</taxon>
        <taxon>Agaricomycetes</taxon>
        <taxon>Agaricomycetidae</taxon>
        <taxon>Agaricales</taxon>
        <taxon>Agaricineae</taxon>
        <taxon>Agaricaceae</taxon>
        <taxon>Leucocoprinus</taxon>
    </lineage>
</organism>
<evidence type="ECO:0000313" key="1">
    <source>
        <dbReference type="EMBL" id="KAJ3561601.1"/>
    </source>
</evidence>
<evidence type="ECO:0000313" key="2">
    <source>
        <dbReference type="Proteomes" id="UP001213000"/>
    </source>
</evidence>
<gene>
    <name evidence="1" type="ORF">NP233_g10095</name>
</gene>
<keyword evidence="2" id="KW-1185">Reference proteome</keyword>
<name>A0AAD5VJF9_9AGAR</name>
<accession>A0AAD5VJF9</accession>
<comment type="caution">
    <text evidence="1">The sequence shown here is derived from an EMBL/GenBank/DDBJ whole genome shotgun (WGS) entry which is preliminary data.</text>
</comment>
<dbReference type="AlphaFoldDB" id="A0AAD5VJF9"/>
<dbReference type="Proteomes" id="UP001213000">
    <property type="component" value="Unassembled WGS sequence"/>
</dbReference>
<reference evidence="1" key="1">
    <citation type="submission" date="2022-07" db="EMBL/GenBank/DDBJ databases">
        <title>Genome Sequence of Leucocoprinus birnbaumii.</title>
        <authorList>
            <person name="Buettner E."/>
        </authorList>
    </citation>
    <scope>NUCLEOTIDE SEQUENCE</scope>
    <source>
        <strain evidence="1">VT141</strain>
    </source>
</reference>
<sequence length="175" mass="19720">MGSCTSKAPNSRSIQRWSRELDKAEAELEQMAAWMRGAYPELVDWISSLREEAEDLRREAAADCTCLHETKCPNSQEGDTWASPELRGEDVPTRLGIKKLVNLEKGQYFKELPLPSGYRLSEGSSTSEQSIQLASASLATLVPSHSYSNKKLEHQGNEHFTFFSFNQLTIHKSRI</sequence>
<protein>
    <submittedName>
        <fullName evidence="1">Uncharacterized protein</fullName>
    </submittedName>
</protein>